<dbReference type="eggNOG" id="ENOG502SAR2">
    <property type="taxonomic scope" value="Eukaryota"/>
</dbReference>
<dbReference type="GO" id="GO:1905907">
    <property type="term" value="P:negative regulation of amyloid fibril formation"/>
    <property type="evidence" value="ECO:0007669"/>
    <property type="project" value="EnsemblFungi"/>
</dbReference>
<dbReference type="OMA" id="ILMEATR"/>
<proteinExistence type="predicted"/>
<dbReference type="GO" id="GO:0001403">
    <property type="term" value="P:invasive growth in response to glucose limitation"/>
    <property type="evidence" value="ECO:0007669"/>
    <property type="project" value="EnsemblFungi"/>
</dbReference>
<sequence>MTYNQTIIYFEGRAINPREDPLNERGLVSTELSDLLLCSKFQESLLQATKELHSLTERISQYRTPEVTQETVAFELPQMMRFLVDKREHARRVYREALRRKVSAEGWDLEDLFHELEEELFRSEEVLSLYPRRGTFH</sequence>
<dbReference type="OrthoDB" id="4070070at2759"/>
<keyword evidence="2" id="KW-1185">Reference proteome</keyword>
<dbReference type="EMBL" id="HE580275">
    <property type="protein sequence ID" value="CCD26727.1"/>
    <property type="molecule type" value="Genomic_DNA"/>
</dbReference>
<dbReference type="AlphaFoldDB" id="G0WG16"/>
<evidence type="ECO:0000313" key="1">
    <source>
        <dbReference type="EMBL" id="CCD26727.1"/>
    </source>
</evidence>
<dbReference type="KEGG" id="ndi:NDAI_0I01580"/>
<dbReference type="RefSeq" id="XP_003671970.1">
    <property type="nucleotide sequence ID" value="XM_003671922.1"/>
</dbReference>
<dbReference type="GeneID" id="11493659"/>
<reference evidence="1 2" key="1">
    <citation type="journal article" date="2011" name="Proc. Natl. Acad. Sci. U.S.A.">
        <title>Evolutionary erosion of yeast sex chromosomes by mating-type switching accidents.</title>
        <authorList>
            <person name="Gordon J.L."/>
            <person name="Armisen D."/>
            <person name="Proux-Wera E."/>
            <person name="Oheigeartaigh S.S."/>
            <person name="Byrne K.P."/>
            <person name="Wolfe K.H."/>
        </authorList>
    </citation>
    <scope>NUCLEOTIDE SEQUENCE [LARGE SCALE GENOMIC DNA]</scope>
    <source>
        <strain evidence="2">ATCC 10597 / BCRC 20456 / CBS 421 / NBRC 0211 / NRRL Y-12639</strain>
    </source>
</reference>
<evidence type="ECO:0000313" key="2">
    <source>
        <dbReference type="Proteomes" id="UP000000689"/>
    </source>
</evidence>
<protein>
    <submittedName>
        <fullName evidence="1">Uncharacterized protein</fullName>
    </submittedName>
</protein>
<name>G0WG16_NAUDC</name>
<organism evidence="1 2">
    <name type="scientific">Naumovozyma dairenensis (strain ATCC 10597 / BCRC 20456 / CBS 421 / NBRC 0211 / NRRL Y-12639)</name>
    <name type="common">Saccharomyces dairenensis</name>
    <dbReference type="NCBI Taxonomy" id="1071378"/>
    <lineage>
        <taxon>Eukaryota</taxon>
        <taxon>Fungi</taxon>
        <taxon>Dikarya</taxon>
        <taxon>Ascomycota</taxon>
        <taxon>Saccharomycotina</taxon>
        <taxon>Saccharomycetes</taxon>
        <taxon>Saccharomycetales</taxon>
        <taxon>Saccharomycetaceae</taxon>
        <taxon>Naumovozyma</taxon>
    </lineage>
</organism>
<gene>
    <name evidence="1" type="primary">NDAI0I01580</name>
    <name evidence="1" type="ordered locus">NDAI_0I01580</name>
</gene>
<dbReference type="HOGENOM" id="CLU_150807_0_0_1"/>
<dbReference type="Proteomes" id="UP000000689">
    <property type="component" value="Chromosome 9"/>
</dbReference>
<accession>G0WG16</accession>